<feature type="transmembrane region" description="Helical" evidence="9">
    <location>
        <begin position="12"/>
        <end position="35"/>
    </location>
</feature>
<keyword evidence="6 9" id="KW-1133">Transmembrane helix</keyword>
<feature type="transmembrane region" description="Helical" evidence="9">
    <location>
        <begin position="86"/>
        <end position="105"/>
    </location>
</feature>
<dbReference type="PANTHER" id="PTHR35011:SF2">
    <property type="entry name" value="2,3-DIKETO-L-GULONATE TRAP TRANSPORTER SMALL PERMEASE PROTEIN YIAM"/>
    <property type="match status" value="1"/>
</dbReference>
<comment type="function">
    <text evidence="9">Part of the tripartite ATP-independent periplasmic (TRAP) transport system.</text>
</comment>
<dbReference type="RefSeq" id="WP_326506824.1">
    <property type="nucleotide sequence ID" value="NZ_JAWIIV010000009.1"/>
</dbReference>
<evidence type="ECO:0000256" key="6">
    <source>
        <dbReference type="ARBA" id="ARBA00022989"/>
    </source>
</evidence>
<comment type="subcellular location">
    <subcellularLocation>
        <location evidence="1 9">Cell inner membrane</location>
        <topology evidence="1 9">Multi-pass membrane protein</topology>
    </subcellularLocation>
</comment>
<keyword evidence="12" id="KW-1185">Reference proteome</keyword>
<comment type="caution">
    <text evidence="11">The sequence shown here is derived from an EMBL/GenBank/DDBJ whole genome shotgun (WGS) entry which is preliminary data.</text>
</comment>
<dbReference type="PANTHER" id="PTHR35011">
    <property type="entry name" value="2,3-DIKETO-L-GULONATE TRAP TRANSPORTER SMALL PERMEASE PROTEIN YIAM"/>
    <property type="match status" value="1"/>
</dbReference>
<evidence type="ECO:0000313" key="11">
    <source>
        <dbReference type="EMBL" id="MEC4720112.1"/>
    </source>
</evidence>
<dbReference type="Proteomes" id="UP001352263">
    <property type="component" value="Unassembled WGS sequence"/>
</dbReference>
<gene>
    <name evidence="11" type="ORF">RY831_13190</name>
</gene>
<evidence type="ECO:0000313" key="12">
    <source>
        <dbReference type="Proteomes" id="UP001352263"/>
    </source>
</evidence>
<dbReference type="EMBL" id="JAWIIV010000009">
    <property type="protein sequence ID" value="MEC4720112.1"/>
    <property type="molecule type" value="Genomic_DNA"/>
</dbReference>
<evidence type="ECO:0000259" key="10">
    <source>
        <dbReference type="Pfam" id="PF04290"/>
    </source>
</evidence>
<reference evidence="11 12" key="1">
    <citation type="submission" date="2023-10" db="EMBL/GenBank/DDBJ databases">
        <title>Noviherbaspirillum sp. CPCC 100848 genome assembly.</title>
        <authorList>
            <person name="Li X.Y."/>
            <person name="Fang X.M."/>
        </authorList>
    </citation>
    <scope>NUCLEOTIDE SEQUENCE [LARGE SCALE GENOMIC DNA]</scope>
    <source>
        <strain evidence="11 12">CPCC 100848</strain>
    </source>
</reference>
<protein>
    <recommendedName>
        <fullName evidence="9">TRAP transporter small permease protein</fullName>
    </recommendedName>
</protein>
<dbReference type="Pfam" id="PF04290">
    <property type="entry name" value="DctQ"/>
    <property type="match status" value="1"/>
</dbReference>
<comment type="subunit">
    <text evidence="9">The complex comprises the extracytoplasmic solute receptor protein and the two transmembrane proteins.</text>
</comment>
<evidence type="ECO:0000256" key="9">
    <source>
        <dbReference type="RuleBase" id="RU369079"/>
    </source>
</evidence>
<evidence type="ECO:0000256" key="4">
    <source>
        <dbReference type="ARBA" id="ARBA00022519"/>
    </source>
</evidence>
<proteinExistence type="inferred from homology"/>
<evidence type="ECO:0000256" key="2">
    <source>
        <dbReference type="ARBA" id="ARBA00022448"/>
    </source>
</evidence>
<organism evidence="11 12">
    <name type="scientific">Noviherbaspirillum album</name>
    <dbReference type="NCBI Taxonomy" id="3080276"/>
    <lineage>
        <taxon>Bacteria</taxon>
        <taxon>Pseudomonadati</taxon>
        <taxon>Pseudomonadota</taxon>
        <taxon>Betaproteobacteria</taxon>
        <taxon>Burkholderiales</taxon>
        <taxon>Oxalobacteraceae</taxon>
        <taxon>Noviherbaspirillum</taxon>
    </lineage>
</organism>
<feature type="transmembrane region" description="Helical" evidence="9">
    <location>
        <begin position="125"/>
        <end position="144"/>
    </location>
</feature>
<dbReference type="InterPro" id="IPR007387">
    <property type="entry name" value="TRAP_DctQ"/>
</dbReference>
<comment type="similarity">
    <text evidence="8 9">Belongs to the TRAP transporter small permease family.</text>
</comment>
<keyword evidence="5 9" id="KW-0812">Transmembrane</keyword>
<name>A0ABU6J8Y8_9BURK</name>
<accession>A0ABU6J8Y8</accession>
<feature type="domain" description="Tripartite ATP-independent periplasmic transporters DctQ component" evidence="10">
    <location>
        <begin position="23"/>
        <end position="152"/>
    </location>
</feature>
<sequence>MNERWNWARRAVEALLALMLFVMCVLTFGNVVLRYGFNSGISSSDEIARLLLVWLTFIGAVLAMYEGAHLGVDTIVRRAPSGMKKMLFLASNALMLICCVVLAIGSWNQVVINRTILAPVTGYPIAWMYAAGLFAAVGMGLAVLRNLWRLVTGRLAGDEMLQVADSEEEAHVAQEAKAPLPQGAPGRAT</sequence>
<feature type="transmembrane region" description="Helical" evidence="9">
    <location>
        <begin position="47"/>
        <end position="65"/>
    </location>
</feature>
<evidence type="ECO:0000256" key="1">
    <source>
        <dbReference type="ARBA" id="ARBA00004429"/>
    </source>
</evidence>
<evidence type="ECO:0000256" key="5">
    <source>
        <dbReference type="ARBA" id="ARBA00022692"/>
    </source>
</evidence>
<keyword evidence="7 9" id="KW-0472">Membrane</keyword>
<dbReference type="InterPro" id="IPR055348">
    <property type="entry name" value="DctQ"/>
</dbReference>
<evidence type="ECO:0000256" key="3">
    <source>
        <dbReference type="ARBA" id="ARBA00022475"/>
    </source>
</evidence>
<keyword evidence="2 9" id="KW-0813">Transport</keyword>
<evidence type="ECO:0000256" key="7">
    <source>
        <dbReference type="ARBA" id="ARBA00023136"/>
    </source>
</evidence>
<keyword evidence="4 9" id="KW-0997">Cell inner membrane</keyword>
<keyword evidence="3" id="KW-1003">Cell membrane</keyword>
<evidence type="ECO:0000256" key="8">
    <source>
        <dbReference type="ARBA" id="ARBA00038436"/>
    </source>
</evidence>